<gene>
    <name evidence="5" type="ORF">Llon_1412</name>
</gene>
<feature type="domain" description="Type VI secretion system component TssM1 helical" evidence="4">
    <location>
        <begin position="743"/>
        <end position="840"/>
    </location>
</feature>
<dbReference type="InterPro" id="IPR048677">
    <property type="entry name" value="TssM1_hel"/>
</dbReference>
<evidence type="ECO:0000313" key="5">
    <source>
        <dbReference type="EMBL" id="KTD21314.1"/>
    </source>
</evidence>
<dbReference type="PANTHER" id="PTHR36153">
    <property type="entry name" value="INNER MEMBRANE PROTEIN-RELATED"/>
    <property type="match status" value="1"/>
</dbReference>
<protein>
    <submittedName>
        <fullName evidence="5">IcmF</fullName>
    </submittedName>
</protein>
<organism evidence="5 6">
    <name type="scientific">Legionella londiniensis</name>
    <dbReference type="NCBI Taxonomy" id="45068"/>
    <lineage>
        <taxon>Bacteria</taxon>
        <taxon>Pseudomonadati</taxon>
        <taxon>Pseudomonadota</taxon>
        <taxon>Gammaproteobacteria</taxon>
        <taxon>Legionellales</taxon>
        <taxon>Legionellaceae</taxon>
        <taxon>Legionella</taxon>
    </lineage>
</organism>
<dbReference type="Pfam" id="PF06744">
    <property type="entry name" value="IcmF_C"/>
    <property type="match status" value="1"/>
</dbReference>
<dbReference type="InterPro" id="IPR010623">
    <property type="entry name" value="IcmF_C"/>
</dbReference>
<reference evidence="5 6" key="1">
    <citation type="submission" date="2015-11" db="EMBL/GenBank/DDBJ databases">
        <title>Genomic analysis of 38 Legionella species identifies large and diverse effector repertoires.</title>
        <authorList>
            <person name="Burstein D."/>
            <person name="Amaro F."/>
            <person name="Zusman T."/>
            <person name="Lifshitz Z."/>
            <person name="Cohen O."/>
            <person name="Gilbert J.A."/>
            <person name="Pupko T."/>
            <person name="Shuman H.A."/>
            <person name="Segal G."/>
        </authorList>
    </citation>
    <scope>NUCLEOTIDE SEQUENCE [LARGE SCALE GENOMIC DNA]</scope>
    <source>
        <strain evidence="5 6">ATCC 49505</strain>
    </source>
</reference>
<proteinExistence type="predicted"/>
<dbReference type="InterPro" id="IPR009612">
    <property type="entry name" value="IcmF-rel"/>
</dbReference>
<dbReference type="OrthoDB" id="9758229at2"/>
<dbReference type="Pfam" id="PF21070">
    <property type="entry name" value="IcmF_helical"/>
    <property type="match status" value="1"/>
</dbReference>
<evidence type="ECO:0000259" key="2">
    <source>
        <dbReference type="Pfam" id="PF06761"/>
    </source>
</evidence>
<dbReference type="InterPro" id="IPR025743">
    <property type="entry name" value="TssM1_N"/>
</dbReference>
<comment type="caution">
    <text evidence="5">The sequence shown here is derived from an EMBL/GenBank/DDBJ whole genome shotgun (WGS) entry which is preliminary data.</text>
</comment>
<dbReference type="NCBIfam" id="NF038226">
    <property type="entry name" value="IcmF_IVB"/>
    <property type="match status" value="1"/>
</dbReference>
<evidence type="ECO:0000259" key="3">
    <source>
        <dbReference type="Pfam" id="PF14331"/>
    </source>
</evidence>
<dbReference type="Pfam" id="PF06761">
    <property type="entry name" value="IcmF-related"/>
    <property type="match status" value="1"/>
</dbReference>
<dbReference type="RefSeq" id="WP_058529391.1">
    <property type="nucleotide sequence ID" value="NZ_CAAAHZ010000008.1"/>
</dbReference>
<feature type="domain" description="IcmF-related" evidence="2">
    <location>
        <begin position="397"/>
        <end position="633"/>
    </location>
</feature>
<dbReference type="Proteomes" id="UP000054997">
    <property type="component" value="Unassembled WGS sequence"/>
</dbReference>
<dbReference type="STRING" id="45068.Llon_1412"/>
<name>A0A0W0VME8_9GAMM</name>
<keyword evidence="6" id="KW-1185">Reference proteome</keyword>
<dbReference type="AlphaFoldDB" id="A0A0W0VME8"/>
<sequence>MDKSLVALCNAIKAIIQQLKPQGNTLSFLLLIGKDSQGKKSLLRQSNLTQVRVEAERSTDVYYNDAGLIVRLSESWVTGSHCLLQQIIKQLNRCHHSLQISGLLLCIDINELFFSEHLQYLDRCKAHIQLLNRFGLAIGYQVDVAIMLTKFDSLAGFCEFFQQSHATELEKALGFSLYRSSKPERRIEIYNKQFHRMVNILEQQVIQKMHPVRSSLRRTLIREFPLQLISLQKALQIIVQNIPGSLFNLQAVYFSSAEQGGYSQDRLNKKIKHEYALAIQDQFLQAKNYRAYFIHGAITAFQRQTQRSIESRFQKPHLVISSICGLFLLPLSWIAVNHIKTSQLLDAASKELLTYEALISDKQVPSPALYHLARASASLDNLPINAALPSLHFLKTQLQTNARHQLHSHFLPAILNEIEQSLTDGSETPGNRYQALKIYLMLSHPHKLSLQAVQNWFKLRWQKEPKPEVQKKLALLKQLLKQPVQPVAINLQLVRDMRNYLNALPDSYLYYSLAKTYFPKEKEKITVEGFELAHHELPAYFTRHGFETVIALLPQISAELDSEQWVLERDKKENIQISIQKAYCYEYVSWWKNLMNRSTPWHFQDYQQAQHLTQTLTRTNAVKQFIELIQQQTSPDFAHQDSLFNQEIASQFTSLNLLGKSAVQELSTHLNELENFLKTLSVVQDHGQTAFTLTKAQFQGNTLPNPLSALYVRSQQFPEPVNNWLKQIADDSWFILMQETRAYINEQWQKQVFAEYLQHIAQRYPFESTESQEVNIADFDHFFAADGTLNQFVEYYLKPFLDTTSAQWQPKEYNHSVLPISQDNIHQLIHSNVITNMFFSGSGRKSKIDFSLQKISLDPIVSQLELQIGNNKISDDQYSDSFVRFSWPVQDVKLILNSIEGSRFEIEESGQWAFFKLLQKVNVLTDEEDSANLQILFEVNGNSGRYLLKVANKVNPFTPGILHGFALPEKIT</sequence>
<feature type="domain" description="Type VI secretion system component TssM1 N-terminal" evidence="3">
    <location>
        <begin position="84"/>
        <end position="296"/>
    </location>
</feature>
<accession>A0A0W0VME8</accession>
<dbReference type="EMBL" id="LNYK01000016">
    <property type="protein sequence ID" value="KTD21314.1"/>
    <property type="molecule type" value="Genomic_DNA"/>
</dbReference>
<dbReference type="PATRIC" id="fig|45068.5.peg.1529"/>
<feature type="domain" description="Type VI secretion system IcmF C-terminal" evidence="1">
    <location>
        <begin position="850"/>
        <end position="950"/>
    </location>
</feature>
<dbReference type="InterPro" id="IPR053156">
    <property type="entry name" value="T6SS_TssM-like"/>
</dbReference>
<dbReference type="PANTHER" id="PTHR36153:SF1">
    <property type="entry name" value="TYPE VI SECRETION SYSTEM COMPONENT TSSM1"/>
    <property type="match status" value="1"/>
</dbReference>
<evidence type="ECO:0000259" key="1">
    <source>
        <dbReference type="Pfam" id="PF06744"/>
    </source>
</evidence>
<dbReference type="Pfam" id="PF14331">
    <property type="entry name" value="IcmF-related_N"/>
    <property type="match status" value="1"/>
</dbReference>
<evidence type="ECO:0000259" key="4">
    <source>
        <dbReference type="Pfam" id="PF21070"/>
    </source>
</evidence>
<evidence type="ECO:0000313" key="6">
    <source>
        <dbReference type="Proteomes" id="UP000054997"/>
    </source>
</evidence>